<name>A0A6H5HXK4_9HYME</name>
<feature type="region of interest" description="Disordered" evidence="1">
    <location>
        <begin position="1"/>
        <end position="31"/>
    </location>
</feature>
<sequence length="101" mass="11075">MRGYIALARGARNRADPGNRRKDKPIRRPSQPAGVVCLMQDGGMGKDETIARRPTLPSVIPPPVSQGKPSCWRAEKHLLPGDGVEHFVPKPQFWDGAPLLT</sequence>
<gene>
    <name evidence="2" type="ORF">TBRA_LOCUS1112</name>
</gene>
<feature type="non-terminal residue" evidence="2">
    <location>
        <position position="101"/>
    </location>
</feature>
<dbReference type="Proteomes" id="UP000479190">
    <property type="component" value="Unassembled WGS sequence"/>
</dbReference>
<reference evidence="2 3" key="1">
    <citation type="submission" date="2020-02" db="EMBL/GenBank/DDBJ databases">
        <authorList>
            <person name="Ferguson B K."/>
        </authorList>
    </citation>
    <scope>NUCLEOTIDE SEQUENCE [LARGE SCALE GENOMIC DNA]</scope>
</reference>
<protein>
    <submittedName>
        <fullName evidence="2">Uncharacterized protein</fullName>
    </submittedName>
</protein>
<dbReference type="AlphaFoldDB" id="A0A6H5HXK4"/>
<evidence type="ECO:0000256" key="1">
    <source>
        <dbReference type="SAM" id="MobiDB-lite"/>
    </source>
</evidence>
<organism evidence="2 3">
    <name type="scientific">Trichogramma brassicae</name>
    <dbReference type="NCBI Taxonomy" id="86971"/>
    <lineage>
        <taxon>Eukaryota</taxon>
        <taxon>Metazoa</taxon>
        <taxon>Ecdysozoa</taxon>
        <taxon>Arthropoda</taxon>
        <taxon>Hexapoda</taxon>
        <taxon>Insecta</taxon>
        <taxon>Pterygota</taxon>
        <taxon>Neoptera</taxon>
        <taxon>Endopterygota</taxon>
        <taxon>Hymenoptera</taxon>
        <taxon>Apocrita</taxon>
        <taxon>Proctotrupomorpha</taxon>
        <taxon>Chalcidoidea</taxon>
        <taxon>Trichogrammatidae</taxon>
        <taxon>Trichogramma</taxon>
    </lineage>
</organism>
<evidence type="ECO:0000313" key="3">
    <source>
        <dbReference type="Proteomes" id="UP000479190"/>
    </source>
</evidence>
<evidence type="ECO:0000313" key="2">
    <source>
        <dbReference type="EMBL" id="CAB0029015.1"/>
    </source>
</evidence>
<dbReference type="EMBL" id="CADCXV010000233">
    <property type="protein sequence ID" value="CAB0029015.1"/>
    <property type="molecule type" value="Genomic_DNA"/>
</dbReference>
<proteinExistence type="predicted"/>
<keyword evidence="3" id="KW-1185">Reference proteome</keyword>
<accession>A0A6H5HXK4</accession>